<dbReference type="AlphaFoldDB" id="A0A4S8KP51"/>
<feature type="region of interest" description="Disordered" evidence="1">
    <location>
        <begin position="296"/>
        <end position="348"/>
    </location>
</feature>
<dbReference type="EMBL" id="ML180450">
    <property type="protein sequence ID" value="THU77399.1"/>
    <property type="molecule type" value="Genomic_DNA"/>
</dbReference>
<gene>
    <name evidence="2" type="ORF">K435DRAFT_95149</name>
</gene>
<feature type="region of interest" description="Disordered" evidence="1">
    <location>
        <begin position="364"/>
        <end position="395"/>
    </location>
</feature>
<feature type="compositionally biased region" description="Pro residues" evidence="1">
    <location>
        <begin position="313"/>
        <end position="325"/>
    </location>
</feature>
<dbReference type="OrthoDB" id="3222453at2759"/>
<protein>
    <submittedName>
        <fullName evidence="2">Uncharacterized protein</fullName>
    </submittedName>
</protein>
<name>A0A4S8KP51_DENBC</name>
<keyword evidence="3" id="KW-1185">Reference proteome</keyword>
<sequence>MCGLSDAEVYSFLLLLLQHGYPLFKPNPYESLPEIYRLTGIRLGDVGRITQDGHFHFFFNALAPKNDPVNEGGVPANFEPLEFDMNKVLKCGNYHKPGDPIYSIGTKQYALGADVSTQLAGIPAEGSGGIELKFEENRGALLLLPNGATRVDVETIIPFRQYAYQHCEEWYRFAENRGIEVENGSLYFVTGFDKTNSWENAAFSNPTRDASVSLRLASGVGPGGRLQLSQSSNLVTPSVRGSSPAGCGMNQSVFIRGFKITLSSTAWFRYKSPIKMMDLSSGALKGLKPKNIVARGTPVSFNERPGRAAFLRPQPPPPPPSPAPPNNFNGSSGPGSLSPQWSSTNTRQNVSRCSEYEVGLYSDSDLESGLGSDSNSGSDSDFQGYDSESDSDSEDFMMEGSTRLYHPSNVLNDHLLATFVCHSHPVNLALFMSFFPAGLSCRYHSRQ</sequence>
<feature type="compositionally biased region" description="Low complexity" evidence="1">
    <location>
        <begin position="326"/>
        <end position="343"/>
    </location>
</feature>
<feature type="compositionally biased region" description="Low complexity" evidence="1">
    <location>
        <begin position="364"/>
        <end position="381"/>
    </location>
</feature>
<accession>A0A4S8KP51</accession>
<evidence type="ECO:0000313" key="3">
    <source>
        <dbReference type="Proteomes" id="UP000297245"/>
    </source>
</evidence>
<evidence type="ECO:0000256" key="1">
    <source>
        <dbReference type="SAM" id="MobiDB-lite"/>
    </source>
</evidence>
<reference evidence="2 3" key="1">
    <citation type="journal article" date="2019" name="Nat. Ecol. Evol.">
        <title>Megaphylogeny resolves global patterns of mushroom evolution.</title>
        <authorList>
            <person name="Varga T."/>
            <person name="Krizsan K."/>
            <person name="Foldi C."/>
            <person name="Dima B."/>
            <person name="Sanchez-Garcia M."/>
            <person name="Sanchez-Ramirez S."/>
            <person name="Szollosi G.J."/>
            <person name="Szarkandi J.G."/>
            <person name="Papp V."/>
            <person name="Albert L."/>
            <person name="Andreopoulos W."/>
            <person name="Angelini C."/>
            <person name="Antonin V."/>
            <person name="Barry K.W."/>
            <person name="Bougher N.L."/>
            <person name="Buchanan P."/>
            <person name="Buyck B."/>
            <person name="Bense V."/>
            <person name="Catcheside P."/>
            <person name="Chovatia M."/>
            <person name="Cooper J."/>
            <person name="Damon W."/>
            <person name="Desjardin D."/>
            <person name="Finy P."/>
            <person name="Geml J."/>
            <person name="Haridas S."/>
            <person name="Hughes K."/>
            <person name="Justo A."/>
            <person name="Karasinski D."/>
            <person name="Kautmanova I."/>
            <person name="Kiss B."/>
            <person name="Kocsube S."/>
            <person name="Kotiranta H."/>
            <person name="LaButti K.M."/>
            <person name="Lechner B.E."/>
            <person name="Liimatainen K."/>
            <person name="Lipzen A."/>
            <person name="Lukacs Z."/>
            <person name="Mihaltcheva S."/>
            <person name="Morgado L.N."/>
            <person name="Niskanen T."/>
            <person name="Noordeloos M.E."/>
            <person name="Ohm R.A."/>
            <person name="Ortiz-Santana B."/>
            <person name="Ovrebo C."/>
            <person name="Racz N."/>
            <person name="Riley R."/>
            <person name="Savchenko A."/>
            <person name="Shiryaev A."/>
            <person name="Soop K."/>
            <person name="Spirin V."/>
            <person name="Szebenyi C."/>
            <person name="Tomsovsky M."/>
            <person name="Tulloss R.E."/>
            <person name="Uehling J."/>
            <person name="Grigoriev I.V."/>
            <person name="Vagvolgyi C."/>
            <person name="Papp T."/>
            <person name="Martin F.M."/>
            <person name="Miettinen O."/>
            <person name="Hibbett D.S."/>
            <person name="Nagy L.G."/>
        </authorList>
    </citation>
    <scope>NUCLEOTIDE SEQUENCE [LARGE SCALE GENOMIC DNA]</scope>
    <source>
        <strain evidence="2 3">CBS 962.96</strain>
    </source>
</reference>
<proteinExistence type="predicted"/>
<evidence type="ECO:0000313" key="2">
    <source>
        <dbReference type="EMBL" id="THU77399.1"/>
    </source>
</evidence>
<dbReference type="Proteomes" id="UP000297245">
    <property type="component" value="Unassembled WGS sequence"/>
</dbReference>
<organism evidence="2 3">
    <name type="scientific">Dendrothele bispora (strain CBS 962.96)</name>
    <dbReference type="NCBI Taxonomy" id="1314807"/>
    <lineage>
        <taxon>Eukaryota</taxon>
        <taxon>Fungi</taxon>
        <taxon>Dikarya</taxon>
        <taxon>Basidiomycota</taxon>
        <taxon>Agaricomycotina</taxon>
        <taxon>Agaricomycetes</taxon>
        <taxon>Agaricomycetidae</taxon>
        <taxon>Agaricales</taxon>
        <taxon>Agaricales incertae sedis</taxon>
        <taxon>Dendrothele</taxon>
    </lineage>
</organism>